<comment type="catalytic activity">
    <reaction evidence="6">
        <text>P(1),P(4)-bis(5'-adenosyl) tetraphosphate + H2O = 2 ADP + 2 H(+)</text>
        <dbReference type="Rhea" id="RHEA:24252"/>
        <dbReference type="ChEBI" id="CHEBI:15377"/>
        <dbReference type="ChEBI" id="CHEBI:15378"/>
        <dbReference type="ChEBI" id="CHEBI:58141"/>
        <dbReference type="ChEBI" id="CHEBI:456216"/>
        <dbReference type="EC" id="3.6.1.41"/>
    </reaction>
</comment>
<dbReference type="NCBIfam" id="TIGR00277">
    <property type="entry name" value="HDIG"/>
    <property type="match status" value="1"/>
</dbReference>
<reference evidence="9 10" key="1">
    <citation type="journal article" date="2012" name="BMC Genomics">
        <title>Genome-guided analysis of physiological and morphological traits of the fermentative acetate oxidizer Thermacetogenium phaeum.</title>
        <authorList>
            <person name="Oehler D."/>
            <person name="Poehlein A."/>
            <person name="Leimbach A."/>
            <person name="Muller N."/>
            <person name="Daniel R."/>
            <person name="Gottschalk G."/>
            <person name="Schink B."/>
        </authorList>
    </citation>
    <scope>NUCLEOTIDE SEQUENCE [LARGE SCALE GENOMIC DNA]</scope>
    <source>
        <strain evidence="10">ATCC BAA-254 / DSM 26808 / PB</strain>
    </source>
</reference>
<evidence type="ECO:0000313" key="9">
    <source>
        <dbReference type="EMBL" id="AFV12346.1"/>
    </source>
</evidence>
<dbReference type="GO" id="GO:0000166">
    <property type="term" value="F:nucleotide binding"/>
    <property type="evidence" value="ECO:0007669"/>
    <property type="project" value="UniProtKB-KW"/>
</dbReference>
<dbReference type="KEGG" id="tpz:Tph_c21530"/>
<dbReference type="PANTHER" id="PTHR35795:SF1">
    <property type="entry name" value="BIS(5'-NUCLEOSYL)-TETRAPHOSPHATASE, SYMMETRICAL"/>
    <property type="match status" value="1"/>
</dbReference>
<dbReference type="InterPro" id="IPR005249">
    <property type="entry name" value="YqeK"/>
</dbReference>
<dbReference type="OrthoDB" id="5295945at2"/>
<organism evidence="9 10">
    <name type="scientific">Thermacetogenium phaeum (strain ATCC BAA-254 / DSM 26808 / PB)</name>
    <dbReference type="NCBI Taxonomy" id="1089553"/>
    <lineage>
        <taxon>Bacteria</taxon>
        <taxon>Bacillati</taxon>
        <taxon>Bacillota</taxon>
        <taxon>Clostridia</taxon>
        <taxon>Thermoanaerobacterales</taxon>
        <taxon>Thermoanaerobacteraceae</taxon>
        <taxon>Thermacetogenium</taxon>
    </lineage>
</organism>
<accession>K4LH83</accession>
<feature type="domain" description="HD" evidence="8">
    <location>
        <begin position="52"/>
        <end position="167"/>
    </location>
</feature>
<dbReference type="eggNOG" id="COG1713">
    <property type="taxonomic scope" value="Bacteria"/>
</dbReference>
<protein>
    <recommendedName>
        <fullName evidence="1">bis(5'-nucleosyl)-tetraphosphatase (symmetrical)</fullName>
        <ecNumber evidence="1">3.6.1.41</ecNumber>
    </recommendedName>
</protein>
<evidence type="ECO:0000256" key="5">
    <source>
        <dbReference type="ARBA" id="ARBA00023004"/>
    </source>
</evidence>
<evidence type="ECO:0000256" key="4">
    <source>
        <dbReference type="ARBA" id="ARBA00022801"/>
    </source>
</evidence>
<evidence type="ECO:0000256" key="7">
    <source>
        <dbReference type="SAM" id="MobiDB-lite"/>
    </source>
</evidence>
<dbReference type="Proteomes" id="UP000000467">
    <property type="component" value="Chromosome"/>
</dbReference>
<dbReference type="Pfam" id="PF01966">
    <property type="entry name" value="HD"/>
    <property type="match status" value="1"/>
</dbReference>
<evidence type="ECO:0000256" key="6">
    <source>
        <dbReference type="ARBA" id="ARBA00049417"/>
    </source>
</evidence>
<dbReference type="EMBL" id="CP003732">
    <property type="protein sequence ID" value="AFV12346.1"/>
    <property type="molecule type" value="Genomic_DNA"/>
</dbReference>
<dbReference type="AlphaFoldDB" id="K4LH83"/>
<dbReference type="PROSITE" id="PS51831">
    <property type="entry name" value="HD"/>
    <property type="match status" value="1"/>
</dbReference>
<dbReference type="InterPro" id="IPR051094">
    <property type="entry name" value="Diverse_Catalytic_Enzymes"/>
</dbReference>
<dbReference type="STRING" id="1089553.Tph_c21530"/>
<keyword evidence="2" id="KW-0479">Metal-binding</keyword>
<keyword evidence="5" id="KW-0408">Iron</keyword>
<gene>
    <name evidence="9" type="primary">yqeK</name>
    <name evidence="9" type="ordered locus">Tph_c21530</name>
</gene>
<dbReference type="EC" id="3.6.1.41" evidence="1"/>
<dbReference type="InterPro" id="IPR006674">
    <property type="entry name" value="HD_domain"/>
</dbReference>
<dbReference type="SUPFAM" id="SSF109604">
    <property type="entry name" value="HD-domain/PDEase-like"/>
    <property type="match status" value="1"/>
</dbReference>
<dbReference type="InterPro" id="IPR003607">
    <property type="entry name" value="HD/PDEase_dom"/>
</dbReference>
<dbReference type="NCBIfam" id="TIGR00488">
    <property type="entry name" value="bis(5'-nucleosyl)-tetraphosphatase (symmetrical) YqeK"/>
    <property type="match status" value="1"/>
</dbReference>
<evidence type="ECO:0000256" key="2">
    <source>
        <dbReference type="ARBA" id="ARBA00022723"/>
    </source>
</evidence>
<keyword evidence="9" id="KW-0456">Lyase</keyword>
<feature type="region of interest" description="Disordered" evidence="7">
    <location>
        <begin position="1"/>
        <end position="23"/>
    </location>
</feature>
<dbReference type="PANTHER" id="PTHR35795">
    <property type="entry name" value="SLR1885 PROTEIN"/>
    <property type="match status" value="1"/>
</dbReference>
<dbReference type="HOGENOM" id="CLU_089580_1_2_9"/>
<dbReference type="CDD" id="cd00077">
    <property type="entry name" value="HDc"/>
    <property type="match status" value="1"/>
</dbReference>
<dbReference type="GO" id="GO:0016829">
    <property type="term" value="F:lyase activity"/>
    <property type="evidence" value="ECO:0007669"/>
    <property type="project" value="UniProtKB-KW"/>
</dbReference>
<dbReference type="GO" id="GO:0046872">
    <property type="term" value="F:metal ion binding"/>
    <property type="evidence" value="ECO:0007669"/>
    <property type="project" value="UniProtKB-KW"/>
</dbReference>
<dbReference type="GO" id="GO:0008803">
    <property type="term" value="F:bis(5'-nucleosyl)-tetraphosphatase (symmetrical) activity"/>
    <property type="evidence" value="ECO:0007669"/>
    <property type="project" value="UniProtKB-EC"/>
</dbReference>
<dbReference type="RefSeq" id="WP_015051221.1">
    <property type="nucleotide sequence ID" value="NC_018870.1"/>
</dbReference>
<dbReference type="InterPro" id="IPR006675">
    <property type="entry name" value="HDIG_dom"/>
</dbReference>
<dbReference type="Gene3D" id="1.10.3210.10">
    <property type="entry name" value="Hypothetical protein af1432"/>
    <property type="match status" value="1"/>
</dbReference>
<dbReference type="SMART" id="SM00471">
    <property type="entry name" value="HDc"/>
    <property type="match status" value="1"/>
</dbReference>
<evidence type="ECO:0000256" key="3">
    <source>
        <dbReference type="ARBA" id="ARBA00022741"/>
    </source>
</evidence>
<keyword evidence="3" id="KW-0547">Nucleotide-binding</keyword>
<evidence type="ECO:0000256" key="1">
    <source>
        <dbReference type="ARBA" id="ARBA00012506"/>
    </source>
</evidence>
<keyword evidence="4" id="KW-0378">Hydrolase</keyword>
<evidence type="ECO:0000313" key="10">
    <source>
        <dbReference type="Proteomes" id="UP000000467"/>
    </source>
</evidence>
<sequence length="221" mass="24535">MLQVRGSKAGTEQEFTANDDSGNKLFSGRLREAGREKGRLEAVVRDRLTEERYAHVLAVRDCAAKLAELYGVDREKAELAGVLHDYARDLPGEVLLSLAEERGIPFSEIDRKVPILLHGPVGAALVREELGVENPEVLDAIALHTLGGAGMSMLAKIVYVADIIAADRDFPGVNRLRQLAGEDLDRALVECLATTLRYCLERRRLIHPQTITAWNYYCLRD</sequence>
<keyword evidence="10" id="KW-1185">Reference proteome</keyword>
<name>K4LH83_THEPS</name>
<proteinExistence type="predicted"/>
<evidence type="ECO:0000259" key="8">
    <source>
        <dbReference type="PROSITE" id="PS51831"/>
    </source>
</evidence>